<comment type="caution">
    <text evidence="7">The sequence shown here is derived from an EMBL/GenBank/DDBJ whole genome shotgun (WGS) entry which is preliminary data.</text>
</comment>
<dbReference type="PROSITE" id="PS50977">
    <property type="entry name" value="HTH_TETR_2"/>
    <property type="match status" value="1"/>
</dbReference>
<dbReference type="GO" id="GO:0003700">
    <property type="term" value="F:DNA-binding transcription factor activity"/>
    <property type="evidence" value="ECO:0007669"/>
    <property type="project" value="TreeGrafter"/>
</dbReference>
<dbReference type="InterPro" id="IPR009057">
    <property type="entry name" value="Homeodomain-like_sf"/>
</dbReference>
<sequence>MASPARASGHPRSGRPRASSRETLAEAACELFLEQGYEATSIADISQRAGVSRSSFFNYFGSKSDVLWSGLDARIERIQESVGAGMPVADAMGAALSDFVPDALAVALVNARTMGADDELERDAAVRAARVARAVADRARGAGSDALRSEVEGAVVGGALIAALRIWAAEGPGTTSLLEVVTRALDVAGRGTAPAVGADGSARSPFA</sequence>
<dbReference type="InterPro" id="IPR001647">
    <property type="entry name" value="HTH_TetR"/>
</dbReference>
<keyword evidence="2 4" id="KW-0238">DNA-binding</keyword>
<evidence type="ECO:0000256" key="1">
    <source>
        <dbReference type="ARBA" id="ARBA00023015"/>
    </source>
</evidence>
<dbReference type="Pfam" id="PF00440">
    <property type="entry name" value="TetR_N"/>
    <property type="match status" value="1"/>
</dbReference>
<evidence type="ECO:0000256" key="3">
    <source>
        <dbReference type="ARBA" id="ARBA00023163"/>
    </source>
</evidence>
<dbReference type="PRINTS" id="PR00455">
    <property type="entry name" value="HTHTETR"/>
</dbReference>
<protein>
    <submittedName>
        <fullName evidence="7">AcrR family transcriptional regulator</fullName>
    </submittedName>
</protein>
<evidence type="ECO:0000259" key="6">
    <source>
        <dbReference type="PROSITE" id="PS50977"/>
    </source>
</evidence>
<dbReference type="GO" id="GO:0000976">
    <property type="term" value="F:transcription cis-regulatory region binding"/>
    <property type="evidence" value="ECO:0007669"/>
    <property type="project" value="TreeGrafter"/>
</dbReference>
<evidence type="ECO:0000313" key="7">
    <source>
        <dbReference type="EMBL" id="NYD55245.1"/>
    </source>
</evidence>
<proteinExistence type="predicted"/>
<dbReference type="PANTHER" id="PTHR30055:SF238">
    <property type="entry name" value="MYCOFACTOCIN BIOSYNTHESIS TRANSCRIPTIONAL REGULATOR MFTR-RELATED"/>
    <property type="match status" value="1"/>
</dbReference>
<name>A0A7Y9EWI3_9MICO</name>
<keyword evidence="1" id="KW-0805">Transcription regulation</keyword>
<dbReference type="Proteomes" id="UP000552045">
    <property type="component" value="Unassembled WGS sequence"/>
</dbReference>
<reference evidence="7 8" key="1">
    <citation type="submission" date="2020-07" db="EMBL/GenBank/DDBJ databases">
        <title>Sequencing the genomes of 1000 actinobacteria strains.</title>
        <authorList>
            <person name="Klenk H.-P."/>
        </authorList>
    </citation>
    <scope>NUCLEOTIDE SEQUENCE [LARGE SCALE GENOMIC DNA]</scope>
    <source>
        <strain evidence="7 8">DSM 22185</strain>
    </source>
</reference>
<dbReference type="RefSeq" id="WP_179434192.1">
    <property type="nucleotide sequence ID" value="NZ_BAABLC010000006.1"/>
</dbReference>
<dbReference type="SUPFAM" id="SSF46689">
    <property type="entry name" value="Homeodomain-like"/>
    <property type="match status" value="1"/>
</dbReference>
<keyword evidence="3" id="KW-0804">Transcription</keyword>
<organism evidence="7 8">
    <name type="scientific">Microbacterium pseudoresistens</name>
    <dbReference type="NCBI Taxonomy" id="640634"/>
    <lineage>
        <taxon>Bacteria</taxon>
        <taxon>Bacillati</taxon>
        <taxon>Actinomycetota</taxon>
        <taxon>Actinomycetes</taxon>
        <taxon>Micrococcales</taxon>
        <taxon>Microbacteriaceae</taxon>
        <taxon>Microbacterium</taxon>
    </lineage>
</organism>
<dbReference type="PANTHER" id="PTHR30055">
    <property type="entry name" value="HTH-TYPE TRANSCRIPTIONAL REGULATOR RUTR"/>
    <property type="match status" value="1"/>
</dbReference>
<evidence type="ECO:0000256" key="5">
    <source>
        <dbReference type="SAM" id="MobiDB-lite"/>
    </source>
</evidence>
<dbReference type="Gene3D" id="1.10.357.10">
    <property type="entry name" value="Tetracycline Repressor, domain 2"/>
    <property type="match status" value="1"/>
</dbReference>
<evidence type="ECO:0000313" key="8">
    <source>
        <dbReference type="Proteomes" id="UP000552045"/>
    </source>
</evidence>
<dbReference type="AlphaFoldDB" id="A0A7Y9EWI3"/>
<evidence type="ECO:0000256" key="2">
    <source>
        <dbReference type="ARBA" id="ARBA00023125"/>
    </source>
</evidence>
<accession>A0A7Y9EWI3</accession>
<feature type="region of interest" description="Disordered" evidence="5">
    <location>
        <begin position="1"/>
        <end position="21"/>
    </location>
</feature>
<feature type="DNA-binding region" description="H-T-H motif" evidence="4">
    <location>
        <begin position="41"/>
        <end position="60"/>
    </location>
</feature>
<feature type="domain" description="HTH tetR-type" evidence="6">
    <location>
        <begin position="18"/>
        <end position="78"/>
    </location>
</feature>
<evidence type="ECO:0000256" key="4">
    <source>
        <dbReference type="PROSITE-ProRule" id="PRU00335"/>
    </source>
</evidence>
<keyword evidence="8" id="KW-1185">Reference proteome</keyword>
<gene>
    <name evidence="7" type="ORF">BKA02_002300</name>
</gene>
<dbReference type="InterPro" id="IPR050109">
    <property type="entry name" value="HTH-type_TetR-like_transc_reg"/>
</dbReference>
<dbReference type="EMBL" id="JACCBH010000001">
    <property type="protein sequence ID" value="NYD55245.1"/>
    <property type="molecule type" value="Genomic_DNA"/>
</dbReference>